<dbReference type="GO" id="GO:0019262">
    <property type="term" value="P:N-acetylneuraminate catabolic process"/>
    <property type="evidence" value="ECO:0007669"/>
    <property type="project" value="TreeGrafter"/>
</dbReference>
<dbReference type="CDD" id="cd00408">
    <property type="entry name" value="DHDPS-like"/>
    <property type="match status" value="1"/>
</dbReference>
<dbReference type="SMART" id="SM01130">
    <property type="entry name" value="DHDPS"/>
    <property type="match status" value="1"/>
</dbReference>
<reference evidence="5 6" key="1">
    <citation type="submission" date="2020-03" db="EMBL/GenBank/DDBJ databases">
        <authorList>
            <person name="Sun Q."/>
        </authorList>
    </citation>
    <scope>NUCLEOTIDE SEQUENCE [LARGE SCALE GENOMIC DNA]</scope>
    <source>
        <strain evidence="5 6">JC162</strain>
    </source>
</reference>
<dbReference type="PANTHER" id="PTHR42849:SF1">
    <property type="entry name" value="N-ACETYLNEURAMINATE LYASE"/>
    <property type="match status" value="1"/>
</dbReference>
<dbReference type="Pfam" id="PF00701">
    <property type="entry name" value="DHDPS"/>
    <property type="match status" value="1"/>
</dbReference>
<comment type="similarity">
    <text evidence="2">Belongs to the DapA family.</text>
</comment>
<dbReference type="GO" id="GO:0008747">
    <property type="term" value="F:N-acetylneuraminate lyase activity"/>
    <property type="evidence" value="ECO:0007669"/>
    <property type="project" value="TreeGrafter"/>
</dbReference>
<evidence type="ECO:0000256" key="4">
    <source>
        <dbReference type="PIRSR" id="PIRSR001365-2"/>
    </source>
</evidence>
<evidence type="ECO:0000256" key="1">
    <source>
        <dbReference type="ARBA" id="ARBA00023239"/>
    </source>
</evidence>
<accession>A0A848EH73</accession>
<dbReference type="SUPFAM" id="SSF51569">
    <property type="entry name" value="Aldolase"/>
    <property type="match status" value="1"/>
</dbReference>
<evidence type="ECO:0000313" key="5">
    <source>
        <dbReference type="EMBL" id="NMJ42765.1"/>
    </source>
</evidence>
<dbReference type="InterPro" id="IPR002220">
    <property type="entry name" value="DapA-like"/>
</dbReference>
<feature type="binding site" evidence="4">
    <location>
        <position position="50"/>
    </location>
    <ligand>
        <name>pyruvate</name>
        <dbReference type="ChEBI" id="CHEBI:15361"/>
    </ligand>
</feature>
<gene>
    <name evidence="5" type="ORF">GWK16_16065</name>
</gene>
<dbReference type="EMBL" id="JABBKX010000005">
    <property type="protein sequence ID" value="NMJ42765.1"/>
    <property type="molecule type" value="Genomic_DNA"/>
</dbReference>
<dbReference type="PIRSF" id="PIRSF001365">
    <property type="entry name" value="DHDPS"/>
    <property type="match status" value="1"/>
</dbReference>
<organism evidence="5 6">
    <name type="scientific">Neoroseomonas marina</name>
    <dbReference type="NCBI Taxonomy" id="1232220"/>
    <lineage>
        <taxon>Bacteria</taxon>
        <taxon>Pseudomonadati</taxon>
        <taxon>Pseudomonadota</taxon>
        <taxon>Alphaproteobacteria</taxon>
        <taxon>Acetobacterales</taxon>
        <taxon>Acetobacteraceae</taxon>
        <taxon>Neoroseomonas</taxon>
    </lineage>
</organism>
<feature type="active site" description="Schiff-base intermediate with substrate" evidence="3">
    <location>
        <position position="161"/>
    </location>
</feature>
<evidence type="ECO:0000256" key="3">
    <source>
        <dbReference type="PIRSR" id="PIRSR001365-1"/>
    </source>
</evidence>
<evidence type="ECO:0000256" key="2">
    <source>
        <dbReference type="PIRNR" id="PIRNR001365"/>
    </source>
</evidence>
<dbReference type="PANTHER" id="PTHR42849">
    <property type="entry name" value="N-ACETYLNEURAMINATE LYASE"/>
    <property type="match status" value="1"/>
</dbReference>
<keyword evidence="1 2" id="KW-0456">Lyase</keyword>
<protein>
    <submittedName>
        <fullName evidence="5">Dihydrodipicolinate synthase family protein</fullName>
    </submittedName>
</protein>
<keyword evidence="6" id="KW-1185">Reference proteome</keyword>
<evidence type="ECO:0000313" key="6">
    <source>
        <dbReference type="Proteomes" id="UP000548582"/>
    </source>
</evidence>
<sequence length="299" mass="30427">MTVRAALAGISGILVTPFDAADEIAPARLAPIVARCAAAGVDALTVNGNTSEFYGLSYAEAERMQAEVPAIVAGRARVVAGIGRSVKEAVRLAARAKADGADAIMVHQPPDPFVSPRGVVDYVRRAGEAAGLPVVLYLRNPGIGDGAVAALCALPSVVAVKWASPDMMALARAMRAAPGVLFVCGLAEPWAPAMTGLGAQGFTSGLINVAPDRSVAILKALRAGDLADANARIAAIAAFEALRAEEQNGANVSVVKAALALMGEDAGPTRPPAAWPLAPDSLARLGTLMAGWGLVRDGR</sequence>
<dbReference type="RefSeq" id="WP_170054988.1">
    <property type="nucleotide sequence ID" value="NZ_JABBKX010000005.1"/>
</dbReference>
<dbReference type="AlphaFoldDB" id="A0A848EH73"/>
<proteinExistence type="inferred from homology"/>
<dbReference type="Gene3D" id="3.20.20.70">
    <property type="entry name" value="Aldolase class I"/>
    <property type="match status" value="1"/>
</dbReference>
<name>A0A848EH73_9PROT</name>
<dbReference type="InterPro" id="IPR013785">
    <property type="entry name" value="Aldolase_TIM"/>
</dbReference>
<comment type="caution">
    <text evidence="5">The sequence shown here is derived from an EMBL/GenBank/DDBJ whole genome shotgun (WGS) entry which is preliminary data.</text>
</comment>
<feature type="active site" description="Proton donor/acceptor" evidence="3">
    <location>
        <position position="137"/>
    </location>
</feature>
<dbReference type="GO" id="GO:0005829">
    <property type="term" value="C:cytosol"/>
    <property type="evidence" value="ECO:0007669"/>
    <property type="project" value="TreeGrafter"/>
</dbReference>
<dbReference type="Proteomes" id="UP000548582">
    <property type="component" value="Unassembled WGS sequence"/>
</dbReference>